<dbReference type="EMBL" id="BAABCV010000015">
    <property type="protein sequence ID" value="GAA4104885.1"/>
    <property type="molecule type" value="Genomic_DNA"/>
</dbReference>
<gene>
    <name evidence="1" type="ORF">GCM10022392_33140</name>
</gene>
<protein>
    <recommendedName>
        <fullName evidence="3">Transposase</fullName>
    </recommendedName>
</protein>
<evidence type="ECO:0008006" key="3">
    <source>
        <dbReference type="Google" id="ProtNLM"/>
    </source>
</evidence>
<reference evidence="2" key="1">
    <citation type="journal article" date="2019" name="Int. J. Syst. Evol. Microbiol.">
        <title>The Global Catalogue of Microorganisms (GCM) 10K type strain sequencing project: providing services to taxonomists for standard genome sequencing and annotation.</title>
        <authorList>
            <consortium name="The Broad Institute Genomics Platform"/>
            <consortium name="The Broad Institute Genome Sequencing Center for Infectious Disease"/>
            <person name="Wu L."/>
            <person name="Ma J."/>
        </authorList>
    </citation>
    <scope>NUCLEOTIDE SEQUENCE [LARGE SCALE GENOMIC DNA]</scope>
    <source>
        <strain evidence="2">JCM 17085</strain>
    </source>
</reference>
<comment type="caution">
    <text evidence="1">The sequence shown here is derived from an EMBL/GenBank/DDBJ whole genome shotgun (WGS) entry which is preliminary data.</text>
</comment>
<dbReference type="Proteomes" id="UP001500841">
    <property type="component" value="Unassembled WGS sequence"/>
</dbReference>
<organism evidence="1 2">
    <name type="scientific">Mucilaginibacter panaciglaebae</name>
    <dbReference type="NCBI Taxonomy" id="502331"/>
    <lineage>
        <taxon>Bacteria</taxon>
        <taxon>Pseudomonadati</taxon>
        <taxon>Bacteroidota</taxon>
        <taxon>Sphingobacteriia</taxon>
        <taxon>Sphingobacteriales</taxon>
        <taxon>Sphingobacteriaceae</taxon>
        <taxon>Mucilaginibacter</taxon>
    </lineage>
</organism>
<accession>A0ABP7X569</accession>
<evidence type="ECO:0000313" key="1">
    <source>
        <dbReference type="EMBL" id="GAA4104885.1"/>
    </source>
</evidence>
<keyword evidence="2" id="KW-1185">Reference proteome</keyword>
<name>A0ABP7X569_9SPHI</name>
<proteinExistence type="predicted"/>
<evidence type="ECO:0000313" key="2">
    <source>
        <dbReference type="Proteomes" id="UP001500841"/>
    </source>
</evidence>
<sequence>MQSIGPASIETVDGKRFALGLDSTKTDVILYRFFCVNSSNTVQVAGVFTANIKDKENAKAIIYDLIKGIKYNSGHYCTFPYH</sequence>